<sequence>MGMDESVQRFEMLCKIFPDRIQRMLLVLDDSVQRSAQEIRLRVNRPIHICIGAENLFITPKGKVTKQLQPDCVAITADELREVFRAVCGYSVHSHQAEIAQGFVAFAGGHRVGLCGTAVINDGAIEGMRDVSSLNIRIAKQVFGCAAEVLKYTDYGCKGILLAGPPSSGKTTILRDLARQLSSGVACPVKKVSLIDERAEFAAMWQGIPQNDVGITTDILSGYNKRDGILMAVRTLSPDIIICDEIGREADIDALKTGATCGVKLIASVHASSMEEVLSKPFVKELAFLGAFKTVVLLEGRSDVGKVKQVLCLEDYYDKDNRLSSDYSLQLDDRDDHVISAEKTSDSAGECDQLDEPAGERP</sequence>
<dbReference type="OrthoDB" id="9768243at2"/>
<dbReference type="InterPro" id="IPR045735">
    <property type="entry name" value="Spore_III_AA_AAA+_ATPase"/>
</dbReference>
<dbReference type="EMBL" id="FOCG01000001">
    <property type="protein sequence ID" value="SEM60111.1"/>
    <property type="molecule type" value="Genomic_DNA"/>
</dbReference>
<organism evidence="5 6">
    <name type="scientific">Hydrogenoanaerobacterium saccharovorans</name>
    <dbReference type="NCBI Taxonomy" id="474960"/>
    <lineage>
        <taxon>Bacteria</taxon>
        <taxon>Bacillati</taxon>
        <taxon>Bacillota</taxon>
        <taxon>Clostridia</taxon>
        <taxon>Eubacteriales</taxon>
        <taxon>Oscillospiraceae</taxon>
        <taxon>Hydrogenoanaerobacterium</taxon>
    </lineage>
</organism>
<evidence type="ECO:0000256" key="1">
    <source>
        <dbReference type="ARBA" id="ARBA00022741"/>
    </source>
</evidence>
<feature type="region of interest" description="Disordered" evidence="3">
    <location>
        <begin position="341"/>
        <end position="362"/>
    </location>
</feature>
<evidence type="ECO:0000313" key="5">
    <source>
        <dbReference type="EMBL" id="SEM60111.1"/>
    </source>
</evidence>
<dbReference type="RefSeq" id="WP_123811018.1">
    <property type="nucleotide sequence ID" value="NZ_FOCG01000001.1"/>
</dbReference>
<dbReference type="PANTHER" id="PTHR20953:SF3">
    <property type="entry name" value="P-LOOP CONTAINING NUCLEOSIDE TRIPHOSPHATE HYDROLASES SUPERFAMILY PROTEIN"/>
    <property type="match status" value="1"/>
</dbReference>
<dbReference type="Pfam" id="PF19568">
    <property type="entry name" value="Spore_III_AA"/>
    <property type="match status" value="1"/>
</dbReference>
<feature type="domain" description="AAA+ ATPase" evidence="4">
    <location>
        <begin position="156"/>
        <end position="303"/>
    </location>
</feature>
<keyword evidence="1" id="KW-0547">Nucleotide-binding</keyword>
<dbReference type="Gene3D" id="3.40.50.300">
    <property type="entry name" value="P-loop containing nucleotide triphosphate hydrolases"/>
    <property type="match status" value="1"/>
</dbReference>
<gene>
    <name evidence="5" type="ORF">SAMN05216180_0795</name>
</gene>
<keyword evidence="6" id="KW-1185">Reference proteome</keyword>
<reference evidence="5 6" key="1">
    <citation type="submission" date="2016-10" db="EMBL/GenBank/DDBJ databases">
        <authorList>
            <person name="de Groot N.N."/>
        </authorList>
    </citation>
    <scope>NUCLEOTIDE SEQUENCE [LARGE SCALE GENOMIC DNA]</scope>
    <source>
        <strain evidence="5 6">CGMCC 1.5070</strain>
    </source>
</reference>
<accession>A0A1H7ZPB0</accession>
<name>A0A1H7ZPB0_9FIRM</name>
<keyword evidence="2" id="KW-0067">ATP-binding</keyword>
<proteinExistence type="predicted"/>
<evidence type="ECO:0000313" key="6">
    <source>
        <dbReference type="Proteomes" id="UP000199158"/>
    </source>
</evidence>
<dbReference type="SMART" id="SM00382">
    <property type="entry name" value="AAA"/>
    <property type="match status" value="1"/>
</dbReference>
<dbReference type="STRING" id="474960.SAMN05216180_0795"/>
<evidence type="ECO:0000256" key="3">
    <source>
        <dbReference type="SAM" id="MobiDB-lite"/>
    </source>
</evidence>
<dbReference type="AlphaFoldDB" id="A0A1H7ZPB0"/>
<dbReference type="PANTHER" id="PTHR20953">
    <property type="entry name" value="KINASE-RELATED"/>
    <property type="match status" value="1"/>
</dbReference>
<dbReference type="InterPro" id="IPR003593">
    <property type="entry name" value="AAA+_ATPase"/>
</dbReference>
<evidence type="ECO:0000259" key="4">
    <source>
        <dbReference type="SMART" id="SM00382"/>
    </source>
</evidence>
<dbReference type="InterPro" id="IPR027417">
    <property type="entry name" value="P-loop_NTPase"/>
</dbReference>
<dbReference type="SUPFAM" id="SSF52540">
    <property type="entry name" value="P-loop containing nucleoside triphosphate hydrolases"/>
    <property type="match status" value="1"/>
</dbReference>
<dbReference type="GO" id="GO:0005524">
    <property type="term" value="F:ATP binding"/>
    <property type="evidence" value="ECO:0007669"/>
    <property type="project" value="UniProtKB-KW"/>
</dbReference>
<protein>
    <submittedName>
        <fullName evidence="5">Stage III sporulation protein AA</fullName>
    </submittedName>
</protein>
<evidence type="ECO:0000256" key="2">
    <source>
        <dbReference type="ARBA" id="ARBA00022840"/>
    </source>
</evidence>
<feature type="compositionally biased region" description="Acidic residues" evidence="3">
    <location>
        <begin position="352"/>
        <end position="362"/>
    </location>
</feature>
<dbReference type="CDD" id="cd00009">
    <property type="entry name" value="AAA"/>
    <property type="match status" value="1"/>
</dbReference>
<dbReference type="Proteomes" id="UP000199158">
    <property type="component" value="Unassembled WGS sequence"/>
</dbReference>